<evidence type="ECO:0000256" key="3">
    <source>
        <dbReference type="ARBA" id="ARBA00023054"/>
    </source>
</evidence>
<evidence type="ECO:0000256" key="2">
    <source>
        <dbReference type="ARBA" id="ARBA00022840"/>
    </source>
</evidence>
<dbReference type="PANTHER" id="PTHR23077:SF117">
    <property type="entry name" value="AAA+ ATPASE DOMAIN-CONTAINING PROTEIN"/>
    <property type="match status" value="1"/>
</dbReference>
<dbReference type="VEuPathDB" id="AmoebaDB:NF0039830"/>
<sequence>MNEKSSSPNKPHDSNTFSSVSIINDKVMNKACNNNNQPNEGLNSQHKLLQFIAYREGLSLLYNRIYFPLSMMRKLRENNNNNNPEHHSKSETTNDSRKKDDHGSKKVMSKPTNISKMNTKSVKDSGKKTAVSLVAKDSSYETVNYVVDGPCIVTLDNTIQLLSSTWVVDDVSLNDSIEDVNDQMNTVSRKPKENQDVINSQSNVFICDSEESNTVTLQFLKEKFTKSIHQCSRFSVQNIEFCSFDIENATEITLQSLTPEKNIQQSPCEISGMKLLRFHSLYLKLNCIIYYSEKEIYRVTSLISKSVKTRTTKSSNNGIFRVVSATKINLCNGTDSISQQDQPKPPETIENIDDTIDSTTSATESCSFYFESKSCKELLSLLKVAHSFFHHITLHASPQSSSSKNSLTFTTPYSILIHGPHNIGKTSTVKNIAKKLKYPLIYVNCNSLGGGMFGNEQAISSVANRIIETAQRRLATQPTTKDLTLILFLDDLDKIQQSLFSSLISIQTQMEKSEMKTLPNKKIHKSSTILHFIIIGSASSDCEFMKKMEMRGKFQREVKFELPSPQERTEFCKTMYSKMFAHLDFEKIGIATTGYQFYDLIKIFNSLHADRGLHKNIEISTEYVLNRMTELHLTPSIKKIVEQGQECEKESKISILSEEQASISQQQQDKQHHDNTLIDFDEKHWDKIGGLSYLKQKLRQAAEWPMKYPESFKRLGLQPPLGILLYGPPGTGKIRIIISHSYTLTLNTTLIRTLALSTHSTFLYCNVAQVYSPYVGEAEKAIRDIMSKARIMNPSIVFFDEIDAIVGKREFTMGGADSVSSRVLSTLLNEMDGIEGTKNLLVVAATNRPDMIDSALMRPGRLEHLLYVPPPDEEAKKSIFEIHTKHLEDVFLSAENCEISREEMVRLLVENEEISGDMTGAEIEALCREACLSALREKEMKASMKGLSEATTSSPIILSWKNFCEARRRVQPFLSTLEGKRMLENYAKFEKSFEKNVK</sequence>
<dbReference type="EMBL" id="VFQX01000033">
    <property type="protein sequence ID" value="KAF0977964.1"/>
    <property type="molecule type" value="Genomic_DNA"/>
</dbReference>
<accession>A0A6A5BUL8</accession>
<keyword evidence="3" id="KW-0175">Coiled coil</keyword>
<name>A0A6A5BUL8_NAEFO</name>
<dbReference type="InterPro" id="IPR050168">
    <property type="entry name" value="AAA_ATPase_domain"/>
</dbReference>
<dbReference type="Pfam" id="PF00004">
    <property type="entry name" value="AAA"/>
    <property type="match status" value="2"/>
</dbReference>
<feature type="domain" description="AAA+ ATPase" evidence="5">
    <location>
        <begin position="719"/>
        <end position="872"/>
    </location>
</feature>
<protein>
    <recommendedName>
        <fullName evidence="5">AAA+ ATPase domain-containing protein</fullName>
    </recommendedName>
</protein>
<dbReference type="SMART" id="SM00382">
    <property type="entry name" value="AAA"/>
    <property type="match status" value="2"/>
</dbReference>
<keyword evidence="1" id="KW-0547">Nucleotide-binding</keyword>
<dbReference type="InterPro" id="IPR003593">
    <property type="entry name" value="AAA+_ATPase"/>
</dbReference>
<dbReference type="SUPFAM" id="SSF52540">
    <property type="entry name" value="P-loop containing nucleoside triphosphate hydrolases"/>
    <property type="match status" value="2"/>
</dbReference>
<gene>
    <name evidence="6" type="ORF">FDP41_003286</name>
</gene>
<proteinExistence type="predicted"/>
<dbReference type="GO" id="GO:0005524">
    <property type="term" value="F:ATP binding"/>
    <property type="evidence" value="ECO:0007669"/>
    <property type="project" value="UniProtKB-KW"/>
</dbReference>
<dbReference type="Proteomes" id="UP000444721">
    <property type="component" value="Unassembled WGS sequence"/>
</dbReference>
<dbReference type="VEuPathDB" id="AmoebaDB:FDP41_003286"/>
<evidence type="ECO:0000313" key="6">
    <source>
        <dbReference type="EMBL" id="KAF0977964.1"/>
    </source>
</evidence>
<dbReference type="CDD" id="cd00009">
    <property type="entry name" value="AAA"/>
    <property type="match status" value="1"/>
</dbReference>
<keyword evidence="2" id="KW-0067">ATP-binding</keyword>
<feature type="compositionally biased region" description="Basic and acidic residues" evidence="4">
    <location>
        <begin position="84"/>
        <end position="104"/>
    </location>
</feature>
<comment type="caution">
    <text evidence="6">The sequence shown here is derived from an EMBL/GenBank/DDBJ whole genome shotgun (WGS) entry which is preliminary data.</text>
</comment>
<dbReference type="VEuPathDB" id="AmoebaDB:NfTy_060260"/>
<dbReference type="VEuPathDB" id="AmoebaDB:NF0039820"/>
<dbReference type="InterPro" id="IPR027417">
    <property type="entry name" value="P-loop_NTPase"/>
</dbReference>
<dbReference type="FunFam" id="3.40.50.300:FF:001025">
    <property type="entry name" value="ATPase family, AAA domain-containing 2B"/>
    <property type="match status" value="1"/>
</dbReference>
<evidence type="ECO:0000313" key="7">
    <source>
        <dbReference type="Proteomes" id="UP000444721"/>
    </source>
</evidence>
<evidence type="ECO:0000256" key="4">
    <source>
        <dbReference type="SAM" id="MobiDB-lite"/>
    </source>
</evidence>
<keyword evidence="7" id="KW-1185">Reference proteome</keyword>
<dbReference type="PROSITE" id="PS00674">
    <property type="entry name" value="AAA"/>
    <property type="match status" value="1"/>
</dbReference>
<dbReference type="OrthoDB" id="27435at2759"/>
<feature type="compositionally biased region" description="Polar residues" evidence="4">
    <location>
        <begin position="110"/>
        <end position="120"/>
    </location>
</feature>
<feature type="region of interest" description="Disordered" evidence="4">
    <location>
        <begin position="77"/>
        <end position="127"/>
    </location>
</feature>
<dbReference type="GO" id="GO:0016887">
    <property type="term" value="F:ATP hydrolysis activity"/>
    <property type="evidence" value="ECO:0007669"/>
    <property type="project" value="InterPro"/>
</dbReference>
<evidence type="ECO:0000256" key="1">
    <source>
        <dbReference type="ARBA" id="ARBA00022741"/>
    </source>
</evidence>
<dbReference type="Gene3D" id="3.40.50.300">
    <property type="entry name" value="P-loop containing nucleotide triphosphate hydrolases"/>
    <property type="match status" value="2"/>
</dbReference>
<feature type="domain" description="AAA+ ATPase" evidence="5">
    <location>
        <begin position="411"/>
        <end position="564"/>
    </location>
</feature>
<dbReference type="PANTHER" id="PTHR23077">
    <property type="entry name" value="AAA-FAMILY ATPASE"/>
    <property type="match status" value="1"/>
</dbReference>
<reference evidence="6 7" key="1">
    <citation type="journal article" date="2019" name="Sci. Rep.">
        <title>Nanopore sequencing improves the draft genome of the human pathogenic amoeba Naegleria fowleri.</title>
        <authorList>
            <person name="Liechti N."/>
            <person name="Schurch N."/>
            <person name="Bruggmann R."/>
            <person name="Wittwer M."/>
        </authorList>
    </citation>
    <scope>NUCLEOTIDE SEQUENCE [LARGE SCALE GENOMIC DNA]</scope>
    <source>
        <strain evidence="6 7">ATCC 30894</strain>
    </source>
</reference>
<dbReference type="InterPro" id="IPR003959">
    <property type="entry name" value="ATPase_AAA_core"/>
</dbReference>
<dbReference type="InterPro" id="IPR003960">
    <property type="entry name" value="ATPase_AAA_CS"/>
</dbReference>
<dbReference type="Gene3D" id="1.10.8.60">
    <property type="match status" value="1"/>
</dbReference>
<dbReference type="RefSeq" id="XP_044562677.1">
    <property type="nucleotide sequence ID" value="XM_044706573.1"/>
</dbReference>
<dbReference type="AlphaFoldDB" id="A0A6A5BUL8"/>
<evidence type="ECO:0000259" key="5">
    <source>
        <dbReference type="SMART" id="SM00382"/>
    </source>
</evidence>
<dbReference type="GeneID" id="68110504"/>
<organism evidence="6 7">
    <name type="scientific">Naegleria fowleri</name>
    <name type="common">Brain eating amoeba</name>
    <dbReference type="NCBI Taxonomy" id="5763"/>
    <lineage>
        <taxon>Eukaryota</taxon>
        <taxon>Discoba</taxon>
        <taxon>Heterolobosea</taxon>
        <taxon>Tetramitia</taxon>
        <taxon>Eutetramitia</taxon>
        <taxon>Vahlkampfiidae</taxon>
        <taxon>Naegleria</taxon>
    </lineage>
</organism>